<evidence type="ECO:0000256" key="1">
    <source>
        <dbReference type="SAM" id="MobiDB-lite"/>
    </source>
</evidence>
<feature type="compositionally biased region" description="Basic and acidic residues" evidence="1">
    <location>
        <begin position="111"/>
        <end position="123"/>
    </location>
</feature>
<dbReference type="RefSeq" id="WP_190447584.1">
    <property type="nucleotide sequence ID" value="NZ_JAMPLM010000005.1"/>
</dbReference>
<proteinExistence type="predicted"/>
<comment type="caution">
    <text evidence="2">The sequence shown here is derived from an EMBL/GenBank/DDBJ whole genome shotgun (WGS) entry which is preliminary data.</text>
</comment>
<organism evidence="2 3">
    <name type="scientific">Stenomitos frigidus AS-A4</name>
    <dbReference type="NCBI Taxonomy" id="2933935"/>
    <lineage>
        <taxon>Bacteria</taxon>
        <taxon>Bacillati</taxon>
        <taxon>Cyanobacteriota</taxon>
        <taxon>Cyanophyceae</taxon>
        <taxon>Leptolyngbyales</taxon>
        <taxon>Leptolyngbyaceae</taxon>
        <taxon>Stenomitos</taxon>
    </lineage>
</organism>
<feature type="region of interest" description="Disordered" evidence="1">
    <location>
        <begin position="1"/>
        <end position="123"/>
    </location>
</feature>
<feature type="compositionally biased region" description="Polar residues" evidence="1">
    <location>
        <begin position="76"/>
        <end position="85"/>
    </location>
</feature>
<gene>
    <name evidence="2" type="ORF">NDI38_08040</name>
</gene>
<keyword evidence="3" id="KW-1185">Reference proteome</keyword>
<feature type="compositionally biased region" description="Polar residues" evidence="1">
    <location>
        <begin position="1"/>
        <end position="21"/>
    </location>
</feature>
<name>A0ABV0KGL6_9CYAN</name>
<evidence type="ECO:0000313" key="2">
    <source>
        <dbReference type="EMBL" id="MEP1058388.1"/>
    </source>
</evidence>
<reference evidence="2 3" key="1">
    <citation type="submission" date="2022-04" db="EMBL/GenBank/DDBJ databases">
        <title>Positive selection, recombination, and allopatry shape intraspecific diversity of widespread and dominant cyanobacteria.</title>
        <authorList>
            <person name="Wei J."/>
            <person name="Shu W."/>
            <person name="Hu C."/>
        </authorList>
    </citation>
    <scope>NUCLEOTIDE SEQUENCE [LARGE SCALE GENOMIC DNA]</scope>
    <source>
        <strain evidence="2 3">AS-A4</strain>
    </source>
</reference>
<sequence length="123" mass="12654">MSEAVNNASTSENYDAQQTVEEIQEGDRKAPTANVEADYEASKQFSTSPIDSTEAGAAAAEAATAPNFAIPKPDETASTLDSTGNPDAYKDMAKDVGSSVSGSTGATTDELYQKALEKGKPGA</sequence>
<feature type="compositionally biased region" description="Low complexity" evidence="1">
    <location>
        <begin position="96"/>
        <end position="108"/>
    </location>
</feature>
<dbReference type="EMBL" id="JAMPLM010000005">
    <property type="protein sequence ID" value="MEP1058388.1"/>
    <property type="molecule type" value="Genomic_DNA"/>
</dbReference>
<protein>
    <submittedName>
        <fullName evidence="2">Uncharacterized protein</fullName>
    </submittedName>
</protein>
<evidence type="ECO:0000313" key="3">
    <source>
        <dbReference type="Proteomes" id="UP001476950"/>
    </source>
</evidence>
<dbReference type="Proteomes" id="UP001476950">
    <property type="component" value="Unassembled WGS sequence"/>
</dbReference>
<feature type="compositionally biased region" description="Low complexity" evidence="1">
    <location>
        <begin position="53"/>
        <end position="65"/>
    </location>
</feature>
<accession>A0ABV0KGL6</accession>